<accession>A0A9P4USY2</accession>
<dbReference type="SFLD" id="SFLDS00028">
    <property type="entry name" value="Proline_Racemase"/>
    <property type="match status" value="1"/>
</dbReference>
<dbReference type="PANTHER" id="PTHR33442">
    <property type="entry name" value="TRANS-3-HYDROXY-L-PROLINE DEHYDRATASE"/>
    <property type="match status" value="1"/>
</dbReference>
<comment type="caution">
    <text evidence="3">The sequence shown here is derived from an EMBL/GenBank/DDBJ whole genome shotgun (WGS) entry which is preliminary data.</text>
</comment>
<reference evidence="3" key="1">
    <citation type="journal article" date="2020" name="Stud. Mycol.">
        <title>101 Dothideomycetes genomes: a test case for predicting lifestyles and emergence of pathogens.</title>
        <authorList>
            <person name="Haridas S."/>
            <person name="Albert R."/>
            <person name="Binder M."/>
            <person name="Bloem J."/>
            <person name="Labutti K."/>
            <person name="Salamov A."/>
            <person name="Andreopoulos B."/>
            <person name="Baker S."/>
            <person name="Barry K."/>
            <person name="Bills G."/>
            <person name="Bluhm B."/>
            <person name="Cannon C."/>
            <person name="Castanera R."/>
            <person name="Culley D."/>
            <person name="Daum C."/>
            <person name="Ezra D."/>
            <person name="Gonzalez J."/>
            <person name="Henrissat B."/>
            <person name="Kuo A."/>
            <person name="Liang C."/>
            <person name="Lipzen A."/>
            <person name="Lutzoni F."/>
            <person name="Magnuson J."/>
            <person name="Mondo S."/>
            <person name="Nolan M."/>
            <person name="Ohm R."/>
            <person name="Pangilinan J."/>
            <person name="Park H.-J."/>
            <person name="Ramirez L."/>
            <person name="Alfaro M."/>
            <person name="Sun H."/>
            <person name="Tritt A."/>
            <person name="Yoshinaga Y."/>
            <person name="Zwiers L.-H."/>
            <person name="Turgeon B."/>
            <person name="Goodwin S."/>
            <person name="Spatafora J."/>
            <person name="Crous P."/>
            <person name="Grigoriev I."/>
        </authorList>
    </citation>
    <scope>NUCLEOTIDE SEQUENCE</scope>
    <source>
        <strain evidence="3">CBS 116435</strain>
    </source>
</reference>
<sequence>MTSHRMLNVVGVHTAGEVCDVIIGGVLDVPGETMYDKMMHFWKKRDSLRQVLLNEPRGCAAMCTNLILAPCNREADAGFIIMEHEEYPPMSGANTIATATVLLESGMIPIQGPTTHLKLDTPAGLVAVDAKCEGGKCKAVSFTNVPAFVFALDREIVVPDLGKIKVDIAWGGMFYVLVDAASVGLQIESKVGAKLVEVGERIKRAVQDQTHPVHPENTKIQGVTVLEFTGPMSDEKFGKASINTVVVSPGRLDRSPCGTGTCARLAVLHARGLLAEDEPLYHRSIVGSEFVGSIRGKTTVGEFPAVIPVVKGSAWVTSYKQVVLDPTDPFPKGFRVGDLWQM</sequence>
<dbReference type="PIRSF" id="PIRSF029792">
    <property type="entry name" value="Pro_racemase"/>
    <property type="match status" value="1"/>
</dbReference>
<name>A0A9P4USY2_9PEZI</name>
<keyword evidence="4" id="KW-1185">Reference proteome</keyword>
<dbReference type="EMBL" id="MU003772">
    <property type="protein sequence ID" value="KAF2724198.1"/>
    <property type="molecule type" value="Genomic_DNA"/>
</dbReference>
<proteinExistence type="inferred from homology"/>
<comment type="similarity">
    <text evidence="1">Belongs to the proline racemase family.</text>
</comment>
<dbReference type="GO" id="GO:0047580">
    <property type="term" value="F:4-hydroxyproline epimerase activity"/>
    <property type="evidence" value="ECO:0007669"/>
    <property type="project" value="TreeGrafter"/>
</dbReference>
<feature type="active site" description="Proton acceptor" evidence="2">
    <location>
        <position position="91"/>
    </location>
</feature>
<gene>
    <name evidence="3" type="ORF">K431DRAFT_318359</name>
</gene>
<dbReference type="Gene3D" id="3.10.310.10">
    <property type="entry name" value="Diaminopimelate Epimerase, Chain A, domain 1"/>
    <property type="match status" value="2"/>
</dbReference>
<dbReference type="OrthoDB" id="6409228at2759"/>
<dbReference type="FunFam" id="3.10.310.10:FF:000005">
    <property type="entry name" value="Proline racemase"/>
    <property type="match status" value="1"/>
</dbReference>
<dbReference type="Pfam" id="PF05544">
    <property type="entry name" value="Pro_racemase"/>
    <property type="match status" value="1"/>
</dbReference>
<dbReference type="Proteomes" id="UP000799441">
    <property type="component" value="Unassembled WGS sequence"/>
</dbReference>
<feature type="active site" description="Proton donor" evidence="2">
    <location>
        <position position="257"/>
    </location>
</feature>
<organism evidence="3 4">
    <name type="scientific">Polychaeton citri CBS 116435</name>
    <dbReference type="NCBI Taxonomy" id="1314669"/>
    <lineage>
        <taxon>Eukaryota</taxon>
        <taxon>Fungi</taxon>
        <taxon>Dikarya</taxon>
        <taxon>Ascomycota</taxon>
        <taxon>Pezizomycotina</taxon>
        <taxon>Dothideomycetes</taxon>
        <taxon>Dothideomycetidae</taxon>
        <taxon>Capnodiales</taxon>
        <taxon>Capnodiaceae</taxon>
        <taxon>Polychaeton</taxon>
    </lineage>
</organism>
<dbReference type="InterPro" id="IPR008794">
    <property type="entry name" value="Pro_racemase_fam"/>
</dbReference>
<protein>
    <submittedName>
        <fullName evidence="3">Proline racemase</fullName>
    </submittedName>
</protein>
<evidence type="ECO:0000256" key="1">
    <source>
        <dbReference type="ARBA" id="ARBA00007529"/>
    </source>
</evidence>
<evidence type="ECO:0000313" key="3">
    <source>
        <dbReference type="EMBL" id="KAF2724198.1"/>
    </source>
</evidence>
<evidence type="ECO:0000256" key="2">
    <source>
        <dbReference type="PIRSR" id="PIRSR029792-1"/>
    </source>
</evidence>
<evidence type="ECO:0000313" key="4">
    <source>
        <dbReference type="Proteomes" id="UP000799441"/>
    </source>
</evidence>
<dbReference type="SUPFAM" id="SSF54506">
    <property type="entry name" value="Diaminopimelate epimerase-like"/>
    <property type="match status" value="1"/>
</dbReference>
<dbReference type="AlphaFoldDB" id="A0A9P4USY2"/>
<dbReference type="PANTHER" id="PTHR33442:SF5">
    <property type="entry name" value="BIFUNCTIONAL TRANS-3-HYDROXY-L-PROLINE DEHYDRATASE_2-EPIMERASE"/>
    <property type="match status" value="1"/>
</dbReference>